<comment type="caution">
    <text evidence="1">The sequence shown here is derived from an EMBL/GenBank/DDBJ whole genome shotgun (WGS) entry which is preliminary data.</text>
</comment>
<dbReference type="OrthoDB" id="3542967at2759"/>
<keyword evidence="2" id="KW-1185">Reference proteome</keyword>
<organism evidence="1 2">
    <name type="scientific">Botryotinia convoluta</name>
    <dbReference type="NCBI Taxonomy" id="54673"/>
    <lineage>
        <taxon>Eukaryota</taxon>
        <taxon>Fungi</taxon>
        <taxon>Dikarya</taxon>
        <taxon>Ascomycota</taxon>
        <taxon>Pezizomycotina</taxon>
        <taxon>Leotiomycetes</taxon>
        <taxon>Helotiales</taxon>
        <taxon>Sclerotiniaceae</taxon>
        <taxon>Botryotinia</taxon>
    </lineage>
</organism>
<sequence>MEDPLLQMAGLPGMRSLGNGPLPVNGFDRTPTERYLYNTVEFYDSKRWSKDFLSTDGRVRYLERSNLAPFSTNRNTFLGLPCDHKDEWNMAEFHWTSPSVTRFIPCGQKIPYYFNGHGCSSDWLLRGVMRLPFPIREIVYEYVVDYESSLSWVTTNEVSIHPVETEIPVVTSVPKEYAGVPTLENKLKLWSGYTEREVCWVRGFAEALRRK</sequence>
<dbReference type="AlphaFoldDB" id="A0A4Z1HNX4"/>
<protein>
    <submittedName>
        <fullName evidence="1">Uncharacterized protein</fullName>
    </submittedName>
</protein>
<dbReference type="Proteomes" id="UP000297527">
    <property type="component" value="Unassembled WGS sequence"/>
</dbReference>
<dbReference type="EMBL" id="PQXN01000177">
    <property type="protein sequence ID" value="TGO50748.1"/>
    <property type="molecule type" value="Genomic_DNA"/>
</dbReference>
<name>A0A4Z1HNX4_9HELO</name>
<reference evidence="1 2" key="1">
    <citation type="submission" date="2017-12" db="EMBL/GenBank/DDBJ databases">
        <title>Comparative genomics of Botrytis spp.</title>
        <authorList>
            <person name="Valero-Jimenez C.A."/>
            <person name="Tapia P."/>
            <person name="Veloso J."/>
            <person name="Silva-Moreno E."/>
            <person name="Staats M."/>
            <person name="Valdes J.H."/>
            <person name="Van Kan J.A.L."/>
        </authorList>
    </citation>
    <scope>NUCLEOTIDE SEQUENCE [LARGE SCALE GENOMIC DNA]</scope>
    <source>
        <strain evidence="1 2">MUCL11595</strain>
    </source>
</reference>
<evidence type="ECO:0000313" key="1">
    <source>
        <dbReference type="EMBL" id="TGO50748.1"/>
    </source>
</evidence>
<accession>A0A4Z1HNX4</accession>
<gene>
    <name evidence="1" type="ORF">BCON_0177g00250</name>
</gene>
<proteinExistence type="predicted"/>
<evidence type="ECO:0000313" key="2">
    <source>
        <dbReference type="Proteomes" id="UP000297527"/>
    </source>
</evidence>